<dbReference type="Proteomes" id="UP000285961">
    <property type="component" value="Unassembled WGS sequence"/>
</dbReference>
<feature type="transmembrane region" description="Helical" evidence="5">
    <location>
        <begin position="37"/>
        <end position="62"/>
    </location>
</feature>
<keyword evidence="5" id="KW-0812">Transmembrane</keyword>
<dbReference type="InterPro" id="IPR009056">
    <property type="entry name" value="Cyt_c-like_dom"/>
</dbReference>
<dbReference type="EMBL" id="QZKI01000106">
    <property type="protein sequence ID" value="RJP67326.1"/>
    <property type="molecule type" value="Genomic_DNA"/>
</dbReference>
<comment type="caution">
    <text evidence="7">The sequence shown here is derived from an EMBL/GenBank/DDBJ whole genome shotgun (WGS) entry which is preliminary data.</text>
</comment>
<feature type="domain" description="Cytochrome c" evidence="6">
    <location>
        <begin position="147"/>
        <end position="277"/>
    </location>
</feature>
<keyword evidence="3 4" id="KW-0408">Iron</keyword>
<protein>
    <recommendedName>
        <fullName evidence="6">Cytochrome c domain-containing protein</fullName>
    </recommendedName>
</protein>
<dbReference type="GO" id="GO:0020037">
    <property type="term" value="F:heme binding"/>
    <property type="evidence" value="ECO:0007669"/>
    <property type="project" value="InterPro"/>
</dbReference>
<organism evidence="7 8">
    <name type="scientific">Candidatus Abyssobacteria bacterium SURF_17</name>
    <dbReference type="NCBI Taxonomy" id="2093361"/>
    <lineage>
        <taxon>Bacteria</taxon>
        <taxon>Pseudomonadati</taxon>
        <taxon>Candidatus Hydrogenedentota</taxon>
        <taxon>Candidatus Abyssobacteria</taxon>
    </lineage>
</organism>
<name>A0A419ETM1_9BACT</name>
<dbReference type="AlphaFoldDB" id="A0A419ETM1"/>
<dbReference type="SUPFAM" id="SSF46626">
    <property type="entry name" value="Cytochrome c"/>
    <property type="match status" value="2"/>
</dbReference>
<feature type="transmembrane region" description="Helical" evidence="5">
    <location>
        <begin position="106"/>
        <end position="131"/>
    </location>
</feature>
<evidence type="ECO:0000256" key="1">
    <source>
        <dbReference type="ARBA" id="ARBA00022617"/>
    </source>
</evidence>
<keyword evidence="2 4" id="KW-0479">Metal-binding</keyword>
<dbReference type="PROSITE" id="PS51007">
    <property type="entry name" value="CYTC"/>
    <property type="match status" value="1"/>
</dbReference>
<dbReference type="Gene3D" id="1.10.760.10">
    <property type="entry name" value="Cytochrome c-like domain"/>
    <property type="match status" value="2"/>
</dbReference>
<keyword evidence="5" id="KW-1133">Transmembrane helix</keyword>
<evidence type="ECO:0000313" key="7">
    <source>
        <dbReference type="EMBL" id="RJP67326.1"/>
    </source>
</evidence>
<evidence type="ECO:0000259" key="6">
    <source>
        <dbReference type="PROSITE" id="PS51007"/>
    </source>
</evidence>
<dbReference type="GO" id="GO:0009055">
    <property type="term" value="F:electron transfer activity"/>
    <property type="evidence" value="ECO:0007669"/>
    <property type="project" value="InterPro"/>
</dbReference>
<feature type="transmembrane region" description="Helical" evidence="5">
    <location>
        <begin position="6"/>
        <end position="25"/>
    </location>
</feature>
<sequence length="288" mass="32412">MKPLPSIAIAIVLLIVGMVPLYTMLSVQGRKIENPRWYIICHKIAGYVFALLAFFMFATMLWRASGYWFGTSPVVAVHVTLAFSFLFLLTLKILVARYFKRLSGSLFTLGIAVYLLLFALVALTSSHHLVWRVTKKGKVSYSDAPIVDMELGKQLLVAKCSVCHPLSDILKPRSKEAWQKAVGQMAERAHSMMTIDEANLILHYLIENTSPRLAPASAGASPLERYCLPCHDTTEVLEIPRSREEWDAIVSQMHMHDPDIVPDKDIDEIVEYLLRKQEGAALDDRPES</sequence>
<reference evidence="7 8" key="1">
    <citation type="journal article" date="2017" name="ISME J.">
        <title>Energy and carbon metabolisms in a deep terrestrial subsurface fluid microbial community.</title>
        <authorList>
            <person name="Momper L."/>
            <person name="Jungbluth S.P."/>
            <person name="Lee M.D."/>
            <person name="Amend J.P."/>
        </authorList>
    </citation>
    <scope>NUCLEOTIDE SEQUENCE [LARGE SCALE GENOMIC DNA]</scope>
    <source>
        <strain evidence="7">SURF_17</strain>
    </source>
</reference>
<feature type="transmembrane region" description="Helical" evidence="5">
    <location>
        <begin position="74"/>
        <end position="94"/>
    </location>
</feature>
<keyword evidence="5" id="KW-0472">Membrane</keyword>
<accession>A0A419ETM1</accession>
<evidence type="ECO:0000256" key="5">
    <source>
        <dbReference type="SAM" id="Phobius"/>
    </source>
</evidence>
<evidence type="ECO:0000313" key="8">
    <source>
        <dbReference type="Proteomes" id="UP000285961"/>
    </source>
</evidence>
<gene>
    <name evidence="7" type="ORF">C4532_14905</name>
</gene>
<dbReference type="InterPro" id="IPR036909">
    <property type="entry name" value="Cyt_c-like_dom_sf"/>
</dbReference>
<keyword evidence="1 4" id="KW-0349">Heme</keyword>
<evidence type="ECO:0000256" key="3">
    <source>
        <dbReference type="ARBA" id="ARBA00023004"/>
    </source>
</evidence>
<dbReference type="GO" id="GO:0046872">
    <property type="term" value="F:metal ion binding"/>
    <property type="evidence" value="ECO:0007669"/>
    <property type="project" value="UniProtKB-KW"/>
</dbReference>
<proteinExistence type="predicted"/>
<evidence type="ECO:0000256" key="4">
    <source>
        <dbReference type="PROSITE-ProRule" id="PRU00433"/>
    </source>
</evidence>
<evidence type="ECO:0000256" key="2">
    <source>
        <dbReference type="ARBA" id="ARBA00022723"/>
    </source>
</evidence>